<proteinExistence type="predicted"/>
<comment type="caution">
    <text evidence="1">The sequence shown here is derived from an EMBL/GenBank/DDBJ whole genome shotgun (WGS) entry which is preliminary data.</text>
</comment>
<evidence type="ECO:0000313" key="2">
    <source>
        <dbReference type="Proteomes" id="UP000031950"/>
    </source>
</evidence>
<keyword evidence="2" id="KW-1185">Reference proteome</keyword>
<dbReference type="PATRIC" id="fig|135826.4.peg.426"/>
<sequence>MAAQLKDIYTKDFLLDFSKKSTIGIPCFSSSRLYRFDYG</sequence>
<evidence type="ECO:0000313" key="1">
    <source>
        <dbReference type="EMBL" id="KIL53447.1"/>
    </source>
</evidence>
<accession>A0A0C2VX68</accession>
<dbReference type="AlphaFoldDB" id="A0A0C2VX68"/>
<organism evidence="1 2">
    <name type="scientific">Jeotgalibacillus alimentarius</name>
    <dbReference type="NCBI Taxonomy" id="135826"/>
    <lineage>
        <taxon>Bacteria</taxon>
        <taxon>Bacillati</taxon>
        <taxon>Bacillota</taxon>
        <taxon>Bacilli</taxon>
        <taxon>Bacillales</taxon>
        <taxon>Caryophanaceae</taxon>
        <taxon>Jeotgalibacillus</taxon>
    </lineage>
</organism>
<gene>
    <name evidence="1" type="ORF">KP77_04230</name>
</gene>
<reference evidence="1 2" key="1">
    <citation type="submission" date="2015-01" db="EMBL/GenBank/DDBJ databases">
        <title>Genome sequence of Jeotgalibacillus alimentarius.</title>
        <authorList>
            <person name="Goh K.M."/>
            <person name="Chan K.-G."/>
            <person name="Yaakop A.S."/>
            <person name="Ee R."/>
            <person name="Gan H.M."/>
            <person name="Chan C.S."/>
        </authorList>
    </citation>
    <scope>NUCLEOTIDE SEQUENCE [LARGE SCALE GENOMIC DNA]</scope>
    <source>
        <strain evidence="1 2">YKJ-13</strain>
    </source>
</reference>
<protein>
    <submittedName>
        <fullName evidence="1">Uncharacterized protein</fullName>
    </submittedName>
</protein>
<dbReference type="Proteomes" id="UP000031950">
    <property type="component" value="Unassembled WGS sequence"/>
</dbReference>
<dbReference type="EMBL" id="JXRQ01000008">
    <property type="protein sequence ID" value="KIL53447.1"/>
    <property type="molecule type" value="Genomic_DNA"/>
</dbReference>
<name>A0A0C2VX68_9BACL</name>